<sequence>MHSPKFRGVLVASLLGVNLTASSSQTLPSPALDISDRYIVTLKPNIDLTQHLNFIQALHQKTFANEEGGALFEGLSHNWTIQSFKAYAGHFPPAIVEQLEAHQDVANVEADQIINTAGLVIQKDTAYNLNFISHKSIDASNSGYVYDSSAGADTFAYVIDTGIDTAHKEFQGRAIFGYNALKDKDNRDYPGHGTKVAGIIGSKTYGVAKKCHLVAVKVFDGRRGVATHVIDGYNWAYHDIIRKDLEAVAVISMSVDGGDYSKALNDAIDSASKEGVLTVVAAGNHGQDVSKVWTTKSAIIVGGTGKTRTAVPQSNYGKSVTLFAPGVDIPTTGLQNSVTSFSGTSASAPHVSGLLLYFMGQRRMTSTAAKKKLIQVALKNVVKSTRGSPNLFAYNDSGK</sequence>
<dbReference type="InterPro" id="IPR036852">
    <property type="entry name" value="Peptidase_S8/S53_dom_sf"/>
</dbReference>
<dbReference type="PRINTS" id="PR00723">
    <property type="entry name" value="SUBTILISIN"/>
</dbReference>
<feature type="chain" id="PRO_5040167513" evidence="8">
    <location>
        <begin position="25"/>
        <end position="399"/>
    </location>
</feature>
<dbReference type="OrthoDB" id="206201at2759"/>
<evidence type="ECO:0000313" key="11">
    <source>
        <dbReference type="EMBL" id="KAF2156915.1"/>
    </source>
</evidence>
<keyword evidence="2 6" id="KW-0645">Protease</keyword>
<dbReference type="Gene3D" id="3.40.50.200">
    <property type="entry name" value="Peptidase S8/S53 domain"/>
    <property type="match status" value="1"/>
</dbReference>
<comment type="similarity">
    <text evidence="1 6 7">Belongs to the peptidase S8 family.</text>
</comment>
<evidence type="ECO:0000256" key="1">
    <source>
        <dbReference type="ARBA" id="ARBA00011073"/>
    </source>
</evidence>
<dbReference type="InterPro" id="IPR000209">
    <property type="entry name" value="Peptidase_S8/S53_dom"/>
</dbReference>
<accession>A0A9P4MJ99</accession>
<dbReference type="InterPro" id="IPR050131">
    <property type="entry name" value="Peptidase_S8_subtilisin-like"/>
</dbReference>
<dbReference type="InterPro" id="IPR015500">
    <property type="entry name" value="Peptidase_S8_subtilisin-rel"/>
</dbReference>
<dbReference type="GO" id="GO:0006508">
    <property type="term" value="P:proteolysis"/>
    <property type="evidence" value="ECO:0007669"/>
    <property type="project" value="UniProtKB-KW"/>
</dbReference>
<dbReference type="GO" id="GO:0005576">
    <property type="term" value="C:extracellular region"/>
    <property type="evidence" value="ECO:0007669"/>
    <property type="project" value="UniProtKB-ARBA"/>
</dbReference>
<feature type="active site" description="Charge relay system" evidence="6">
    <location>
        <position position="345"/>
    </location>
</feature>
<dbReference type="AlphaFoldDB" id="A0A9P4MJ99"/>
<dbReference type="Pfam" id="PF05922">
    <property type="entry name" value="Inhibitor_I9"/>
    <property type="match status" value="1"/>
</dbReference>
<dbReference type="InterPro" id="IPR034193">
    <property type="entry name" value="PCSK9_ProteinaseK-like"/>
</dbReference>
<dbReference type="PANTHER" id="PTHR43806:SF58">
    <property type="entry name" value="ALKALINE PROTEASE 1-RELATED"/>
    <property type="match status" value="1"/>
</dbReference>
<reference evidence="11" key="1">
    <citation type="journal article" date="2020" name="Stud. Mycol.">
        <title>101 Dothideomycetes genomes: a test case for predicting lifestyles and emergence of pathogens.</title>
        <authorList>
            <person name="Haridas S."/>
            <person name="Albert R."/>
            <person name="Binder M."/>
            <person name="Bloem J."/>
            <person name="Labutti K."/>
            <person name="Salamov A."/>
            <person name="Andreopoulos B."/>
            <person name="Baker S."/>
            <person name="Barry K."/>
            <person name="Bills G."/>
            <person name="Bluhm B."/>
            <person name="Cannon C."/>
            <person name="Castanera R."/>
            <person name="Culley D."/>
            <person name="Daum C."/>
            <person name="Ezra D."/>
            <person name="Gonzalez J."/>
            <person name="Henrissat B."/>
            <person name="Kuo A."/>
            <person name="Liang C."/>
            <person name="Lipzen A."/>
            <person name="Lutzoni F."/>
            <person name="Magnuson J."/>
            <person name="Mondo S."/>
            <person name="Nolan M."/>
            <person name="Ohm R."/>
            <person name="Pangilinan J."/>
            <person name="Park H.-J."/>
            <person name="Ramirez L."/>
            <person name="Alfaro M."/>
            <person name="Sun H."/>
            <person name="Tritt A."/>
            <person name="Yoshinaga Y."/>
            <person name="Zwiers L.-H."/>
            <person name="Turgeon B."/>
            <person name="Goodwin S."/>
            <person name="Spatafora J."/>
            <person name="Crous P."/>
            <person name="Grigoriev I."/>
        </authorList>
    </citation>
    <scope>NUCLEOTIDE SEQUENCE</scope>
    <source>
        <strain evidence="11">CBS 260.36</strain>
    </source>
</reference>
<comment type="caution">
    <text evidence="11">The sequence shown here is derived from an EMBL/GenBank/DDBJ whole genome shotgun (WGS) entry which is preliminary data.</text>
</comment>
<feature type="domain" description="Peptidase S8/S53" evidence="9">
    <location>
        <begin position="158"/>
        <end position="377"/>
    </location>
</feature>
<evidence type="ECO:0000256" key="8">
    <source>
        <dbReference type="SAM" id="SignalP"/>
    </source>
</evidence>
<evidence type="ECO:0000256" key="3">
    <source>
        <dbReference type="ARBA" id="ARBA00022729"/>
    </source>
</evidence>
<evidence type="ECO:0000313" key="12">
    <source>
        <dbReference type="Proteomes" id="UP000799439"/>
    </source>
</evidence>
<dbReference type="InterPro" id="IPR023828">
    <property type="entry name" value="Peptidase_S8_Ser-AS"/>
</dbReference>
<evidence type="ECO:0000256" key="7">
    <source>
        <dbReference type="RuleBase" id="RU003355"/>
    </source>
</evidence>
<evidence type="ECO:0000259" key="10">
    <source>
        <dbReference type="Pfam" id="PF05922"/>
    </source>
</evidence>
<feature type="signal peptide" evidence="8">
    <location>
        <begin position="1"/>
        <end position="24"/>
    </location>
</feature>
<evidence type="ECO:0000259" key="9">
    <source>
        <dbReference type="Pfam" id="PF00082"/>
    </source>
</evidence>
<dbReference type="PROSITE" id="PS00136">
    <property type="entry name" value="SUBTILASE_ASP"/>
    <property type="match status" value="1"/>
</dbReference>
<evidence type="ECO:0000256" key="4">
    <source>
        <dbReference type="ARBA" id="ARBA00022801"/>
    </source>
</evidence>
<dbReference type="Gene3D" id="3.30.70.80">
    <property type="entry name" value="Peptidase S8 propeptide/proteinase inhibitor I9"/>
    <property type="match status" value="1"/>
</dbReference>
<dbReference type="InterPro" id="IPR037045">
    <property type="entry name" value="S8pro/Inhibitor_I9_sf"/>
</dbReference>
<protein>
    <submittedName>
        <fullName evidence="11">Subtilisin-like protease SUB2</fullName>
    </submittedName>
</protein>
<keyword evidence="5 6" id="KW-0720">Serine protease</keyword>
<gene>
    <name evidence="11" type="ORF">K461DRAFT_283734</name>
</gene>
<dbReference type="GO" id="GO:0004252">
    <property type="term" value="F:serine-type endopeptidase activity"/>
    <property type="evidence" value="ECO:0007669"/>
    <property type="project" value="UniProtKB-UniRule"/>
</dbReference>
<proteinExistence type="inferred from homology"/>
<dbReference type="PROSITE" id="PS51892">
    <property type="entry name" value="SUBTILASE"/>
    <property type="match status" value="1"/>
</dbReference>
<feature type="active site" description="Charge relay system" evidence="6">
    <location>
        <position position="192"/>
    </location>
</feature>
<keyword evidence="3 8" id="KW-0732">Signal</keyword>
<dbReference type="InterPro" id="IPR023827">
    <property type="entry name" value="Peptidase_S8_Asp-AS"/>
</dbReference>
<dbReference type="CDD" id="cd04077">
    <property type="entry name" value="Peptidases_S8_PCSK9_ProteinaseK_like"/>
    <property type="match status" value="1"/>
</dbReference>
<dbReference type="PROSITE" id="PS00138">
    <property type="entry name" value="SUBTILASE_SER"/>
    <property type="match status" value="1"/>
</dbReference>
<dbReference type="SUPFAM" id="SSF52743">
    <property type="entry name" value="Subtilisin-like"/>
    <property type="match status" value="1"/>
</dbReference>
<name>A0A9P4MJ99_9PEZI</name>
<dbReference type="Proteomes" id="UP000799439">
    <property type="component" value="Unassembled WGS sequence"/>
</dbReference>
<keyword evidence="12" id="KW-1185">Reference proteome</keyword>
<feature type="active site" description="Charge relay system" evidence="6">
    <location>
        <position position="160"/>
    </location>
</feature>
<evidence type="ECO:0000256" key="2">
    <source>
        <dbReference type="ARBA" id="ARBA00022670"/>
    </source>
</evidence>
<dbReference type="SUPFAM" id="SSF54897">
    <property type="entry name" value="Protease propeptides/inhibitors"/>
    <property type="match status" value="1"/>
</dbReference>
<dbReference type="InterPro" id="IPR010259">
    <property type="entry name" value="S8pro/Inhibitor_I9"/>
</dbReference>
<dbReference type="PROSITE" id="PS00137">
    <property type="entry name" value="SUBTILASE_HIS"/>
    <property type="match status" value="1"/>
</dbReference>
<dbReference type="Pfam" id="PF00082">
    <property type="entry name" value="Peptidase_S8"/>
    <property type="match status" value="1"/>
</dbReference>
<dbReference type="InterPro" id="IPR022398">
    <property type="entry name" value="Peptidase_S8_His-AS"/>
</dbReference>
<evidence type="ECO:0000256" key="5">
    <source>
        <dbReference type="ARBA" id="ARBA00022825"/>
    </source>
</evidence>
<keyword evidence="4 6" id="KW-0378">Hydrolase</keyword>
<dbReference type="PANTHER" id="PTHR43806">
    <property type="entry name" value="PEPTIDASE S8"/>
    <property type="match status" value="1"/>
</dbReference>
<dbReference type="EMBL" id="ML996081">
    <property type="protein sequence ID" value="KAF2156915.1"/>
    <property type="molecule type" value="Genomic_DNA"/>
</dbReference>
<feature type="domain" description="Inhibitor I9" evidence="10">
    <location>
        <begin position="37"/>
        <end position="116"/>
    </location>
</feature>
<organism evidence="11 12">
    <name type="scientific">Myriangium duriaei CBS 260.36</name>
    <dbReference type="NCBI Taxonomy" id="1168546"/>
    <lineage>
        <taxon>Eukaryota</taxon>
        <taxon>Fungi</taxon>
        <taxon>Dikarya</taxon>
        <taxon>Ascomycota</taxon>
        <taxon>Pezizomycotina</taxon>
        <taxon>Dothideomycetes</taxon>
        <taxon>Dothideomycetidae</taxon>
        <taxon>Myriangiales</taxon>
        <taxon>Myriangiaceae</taxon>
        <taxon>Myriangium</taxon>
    </lineage>
</organism>
<evidence type="ECO:0000256" key="6">
    <source>
        <dbReference type="PROSITE-ProRule" id="PRU01240"/>
    </source>
</evidence>